<evidence type="ECO:0000256" key="1">
    <source>
        <dbReference type="ARBA" id="ARBA00022795"/>
    </source>
</evidence>
<sequence>MTGRMNMIDLMKKLLAFHRGLLQLAEQKTEAIKKNDIHALQQMMAKEQKYVMAIRQLESERMSLFSHLPKEERTVRRYAEQLEETERTKLLDLASDLSETIARLKEQNELNMQLLQQSLQFIHFTLDLMIPNEQDVTYDPKRTDELPPRSSFEAKT</sequence>
<dbReference type="PATRIC" id="fig|404937.3.peg.1247"/>
<keyword evidence="2" id="KW-0175">Coiled coil</keyword>
<reference evidence="4 5" key="1">
    <citation type="submission" date="2015-01" db="EMBL/GenBank/DDBJ databases">
        <title>Draft genome of Anoxybacillus thermarum strain AF/04.</title>
        <authorList>
            <person name="Poli A."/>
            <person name="Nicolaus B."/>
            <person name="Chan K.-G."/>
            <person name="Kahar U.M."/>
            <person name="Yaakob A.S."/>
            <person name="Chan C.S."/>
            <person name="Goh K.M."/>
        </authorList>
    </citation>
    <scope>NUCLEOTIDE SEQUENCE [LARGE SCALE GENOMIC DNA]</scope>
    <source>
        <strain evidence="4 5">AF/04</strain>
    </source>
</reference>
<feature type="compositionally biased region" description="Basic and acidic residues" evidence="3">
    <location>
        <begin position="138"/>
        <end position="156"/>
    </location>
</feature>
<evidence type="ECO:0000313" key="4">
    <source>
        <dbReference type="EMBL" id="KIQ94730.1"/>
    </source>
</evidence>
<dbReference type="EMBL" id="JXTH01000017">
    <property type="protein sequence ID" value="KIQ94730.1"/>
    <property type="molecule type" value="Genomic_DNA"/>
</dbReference>
<comment type="caution">
    <text evidence="4">The sequence shown here is derived from an EMBL/GenBank/DDBJ whole genome shotgun (WGS) entry which is preliminary data.</text>
</comment>
<dbReference type="InterPro" id="IPR036679">
    <property type="entry name" value="FlgN-like_sf"/>
</dbReference>
<keyword evidence="5" id="KW-1185">Reference proteome</keyword>
<dbReference type="Gene3D" id="1.20.58.300">
    <property type="entry name" value="FlgN-like"/>
    <property type="match status" value="1"/>
</dbReference>
<dbReference type="AlphaFoldDB" id="A0A0D0RZC4"/>
<keyword evidence="1" id="KW-1005">Bacterial flagellum biogenesis</keyword>
<feature type="region of interest" description="Disordered" evidence="3">
    <location>
        <begin position="137"/>
        <end position="156"/>
    </location>
</feature>
<evidence type="ECO:0008006" key="6">
    <source>
        <dbReference type="Google" id="ProtNLM"/>
    </source>
</evidence>
<proteinExistence type="predicted"/>
<dbReference type="Proteomes" id="UP000032102">
    <property type="component" value="Unassembled WGS sequence"/>
</dbReference>
<gene>
    <name evidence="4" type="ORF">LH47_01198</name>
</gene>
<name>A0A0D0RZC4_9BACL</name>
<organism evidence="4 5">
    <name type="scientific">Anoxybacillus thermarum</name>
    <dbReference type="NCBI Taxonomy" id="404937"/>
    <lineage>
        <taxon>Bacteria</taxon>
        <taxon>Bacillati</taxon>
        <taxon>Bacillota</taxon>
        <taxon>Bacilli</taxon>
        <taxon>Bacillales</taxon>
        <taxon>Anoxybacillaceae</taxon>
        <taxon>Anoxybacillus</taxon>
    </lineage>
</organism>
<accession>A0A0D0RZC4</accession>
<dbReference type="Pfam" id="PF05130">
    <property type="entry name" value="FlgN"/>
    <property type="match status" value="1"/>
</dbReference>
<evidence type="ECO:0000256" key="3">
    <source>
        <dbReference type="SAM" id="MobiDB-lite"/>
    </source>
</evidence>
<evidence type="ECO:0000313" key="5">
    <source>
        <dbReference type="Proteomes" id="UP000032102"/>
    </source>
</evidence>
<dbReference type="SUPFAM" id="SSF140566">
    <property type="entry name" value="FlgN-like"/>
    <property type="match status" value="1"/>
</dbReference>
<protein>
    <recommendedName>
        <fullName evidence="6">FlgN protein</fullName>
    </recommendedName>
</protein>
<feature type="coiled-coil region" evidence="2">
    <location>
        <begin position="40"/>
        <end position="117"/>
    </location>
</feature>
<evidence type="ECO:0000256" key="2">
    <source>
        <dbReference type="SAM" id="Coils"/>
    </source>
</evidence>
<dbReference type="InterPro" id="IPR007809">
    <property type="entry name" value="FlgN-like"/>
</dbReference>
<dbReference type="GO" id="GO:0044780">
    <property type="term" value="P:bacterial-type flagellum assembly"/>
    <property type="evidence" value="ECO:0007669"/>
    <property type="project" value="InterPro"/>
</dbReference>